<comment type="catalytic activity">
    <reaction evidence="14">
        <text>[(1-&gt;4)-beta-D-glucosyl]n+m + reduced acceptor + O2 = 4-dehydro-beta-D-glucosyl-[(1-&gt;4)-beta-D-glucosyl]n-1 + [(1-&gt;4)-beta-D-glucosyl]m + acceptor + H2O.</text>
        <dbReference type="EC" id="1.14.99.56"/>
    </reaction>
</comment>
<evidence type="ECO:0000256" key="13">
    <source>
        <dbReference type="ARBA" id="ARBA00044502"/>
    </source>
</evidence>
<keyword evidence="10" id="KW-1015">Disulfide bond</keyword>
<keyword evidence="3" id="KW-0964">Secreted</keyword>
<evidence type="ECO:0000313" key="19">
    <source>
        <dbReference type="Proteomes" id="UP001365542"/>
    </source>
</evidence>
<evidence type="ECO:0000256" key="14">
    <source>
        <dbReference type="ARBA" id="ARBA00045077"/>
    </source>
</evidence>
<dbReference type="PROSITE" id="PS51164">
    <property type="entry name" value="CBM1_2"/>
    <property type="match status" value="1"/>
</dbReference>
<feature type="domain" description="CBM1" evidence="17">
    <location>
        <begin position="285"/>
        <end position="321"/>
    </location>
</feature>
<evidence type="ECO:0000256" key="15">
    <source>
        <dbReference type="ARBA" id="ARBA00047174"/>
    </source>
</evidence>
<dbReference type="PROSITE" id="PS00562">
    <property type="entry name" value="CBM1_1"/>
    <property type="match status" value="1"/>
</dbReference>
<dbReference type="GO" id="GO:0004497">
    <property type="term" value="F:monooxygenase activity"/>
    <property type="evidence" value="ECO:0007669"/>
    <property type="project" value="UniProtKB-KW"/>
</dbReference>
<evidence type="ECO:0000256" key="5">
    <source>
        <dbReference type="ARBA" id="ARBA00022729"/>
    </source>
</evidence>
<evidence type="ECO:0000256" key="10">
    <source>
        <dbReference type="ARBA" id="ARBA00023157"/>
    </source>
</evidence>
<sequence>MKTTQALYLPLAASLALAHYTFPDLIFNGQTSSDYQYVRLTTNHYSSSPVTDVTSSDMTCYADPSHPSTSTATVAAGSVVGFTVSPDVYHPGPLLFYMAKVPSGQTAASFDGSGSVWFKIYQNDATITSSSISWPSGMTTVSVTIPSCIPAGDYLIRVEHIALHSASTVGGAQLYIACGQLTVTGGGSTAGGPTVAIPGAYSPNDPGLLINIYYPIPSSYTPPGPAVFKCGASQPTTTLKTTTKSTTTPAAPPTTTKATTVMTTTKTTTTPVMTTPRTTTAASTGGQPQYAQCGGIGWTGSTTCASPFKCTSENAYYSQCL</sequence>
<dbReference type="PANTHER" id="PTHR33353">
    <property type="entry name" value="PUTATIVE (AFU_ORTHOLOGUE AFUA_1G12560)-RELATED"/>
    <property type="match status" value="1"/>
</dbReference>
<evidence type="ECO:0000256" key="3">
    <source>
        <dbReference type="ARBA" id="ARBA00022525"/>
    </source>
</evidence>
<evidence type="ECO:0000256" key="12">
    <source>
        <dbReference type="ARBA" id="ARBA00023326"/>
    </source>
</evidence>
<feature type="signal peptide" evidence="16">
    <location>
        <begin position="1"/>
        <end position="18"/>
    </location>
</feature>
<gene>
    <name evidence="18" type="ORF">TWF694_010271</name>
</gene>
<organism evidence="18 19">
    <name type="scientific">Orbilia ellipsospora</name>
    <dbReference type="NCBI Taxonomy" id="2528407"/>
    <lineage>
        <taxon>Eukaryota</taxon>
        <taxon>Fungi</taxon>
        <taxon>Dikarya</taxon>
        <taxon>Ascomycota</taxon>
        <taxon>Pezizomycotina</taxon>
        <taxon>Orbiliomycetes</taxon>
        <taxon>Orbiliales</taxon>
        <taxon>Orbiliaceae</taxon>
        <taxon>Orbilia</taxon>
    </lineage>
</organism>
<reference evidence="18 19" key="1">
    <citation type="submission" date="2019-10" db="EMBL/GenBank/DDBJ databases">
        <authorList>
            <person name="Palmer J.M."/>
        </authorList>
    </citation>
    <scope>NUCLEOTIDE SEQUENCE [LARGE SCALE GENOMIC DNA]</scope>
    <source>
        <strain evidence="18 19">TWF694</strain>
    </source>
</reference>
<keyword evidence="4" id="KW-0479">Metal-binding</keyword>
<keyword evidence="8" id="KW-0186">Copper</keyword>
<accession>A0AAV9X9E6</accession>
<comment type="cofactor">
    <cofactor evidence="1">
        <name>Cu(2+)</name>
        <dbReference type="ChEBI" id="CHEBI:29036"/>
    </cofactor>
</comment>
<evidence type="ECO:0000256" key="6">
    <source>
        <dbReference type="ARBA" id="ARBA00023001"/>
    </source>
</evidence>
<dbReference type="EC" id="1.14.99.56" evidence="15"/>
<feature type="chain" id="PRO_5043350886" description="lytic cellulose monooxygenase (C4-dehydrogenating)" evidence="16">
    <location>
        <begin position="19"/>
        <end position="321"/>
    </location>
</feature>
<dbReference type="InterPro" id="IPR035971">
    <property type="entry name" value="CBD_sf"/>
</dbReference>
<evidence type="ECO:0000256" key="8">
    <source>
        <dbReference type="ARBA" id="ARBA00023008"/>
    </source>
</evidence>
<dbReference type="InterPro" id="IPR049892">
    <property type="entry name" value="AA9"/>
</dbReference>
<dbReference type="SMART" id="SM00236">
    <property type="entry name" value="fCBD"/>
    <property type="match status" value="1"/>
</dbReference>
<keyword evidence="5 16" id="KW-0732">Signal</keyword>
<evidence type="ECO:0000256" key="16">
    <source>
        <dbReference type="SAM" id="SignalP"/>
    </source>
</evidence>
<evidence type="ECO:0000256" key="7">
    <source>
        <dbReference type="ARBA" id="ARBA00023002"/>
    </source>
</evidence>
<dbReference type="GO" id="GO:0030245">
    <property type="term" value="P:cellulose catabolic process"/>
    <property type="evidence" value="ECO:0007669"/>
    <property type="project" value="UniProtKB-KW"/>
</dbReference>
<dbReference type="Gene3D" id="2.70.50.70">
    <property type="match status" value="1"/>
</dbReference>
<evidence type="ECO:0000256" key="9">
    <source>
        <dbReference type="ARBA" id="ARBA00023033"/>
    </source>
</evidence>
<dbReference type="GO" id="GO:0030248">
    <property type="term" value="F:cellulose binding"/>
    <property type="evidence" value="ECO:0007669"/>
    <property type="project" value="InterPro"/>
</dbReference>
<dbReference type="AlphaFoldDB" id="A0AAV9X9E6"/>
<name>A0AAV9X9E6_9PEZI</name>
<dbReference type="InterPro" id="IPR000254">
    <property type="entry name" value="CBD"/>
</dbReference>
<keyword evidence="7" id="KW-0560">Oxidoreductase</keyword>
<comment type="similarity">
    <text evidence="13">Belongs to the polysaccharide monooxygenase AA9 family.</text>
</comment>
<dbReference type="Proteomes" id="UP001365542">
    <property type="component" value="Unassembled WGS sequence"/>
</dbReference>
<evidence type="ECO:0000259" key="17">
    <source>
        <dbReference type="PROSITE" id="PS51164"/>
    </source>
</evidence>
<evidence type="ECO:0000256" key="11">
    <source>
        <dbReference type="ARBA" id="ARBA00023277"/>
    </source>
</evidence>
<evidence type="ECO:0000256" key="4">
    <source>
        <dbReference type="ARBA" id="ARBA00022723"/>
    </source>
</evidence>
<dbReference type="PANTHER" id="PTHR33353:SF10">
    <property type="entry name" value="ENDO-BETA-1,4-GLUCANASE D"/>
    <property type="match status" value="1"/>
</dbReference>
<evidence type="ECO:0000256" key="1">
    <source>
        <dbReference type="ARBA" id="ARBA00001973"/>
    </source>
</evidence>
<dbReference type="Pfam" id="PF03443">
    <property type="entry name" value="AA9"/>
    <property type="match status" value="1"/>
</dbReference>
<dbReference type="GO" id="GO:0005576">
    <property type="term" value="C:extracellular region"/>
    <property type="evidence" value="ECO:0007669"/>
    <property type="project" value="UniProtKB-SubCell"/>
</dbReference>
<keyword evidence="12" id="KW-0624">Polysaccharide degradation</keyword>
<dbReference type="SUPFAM" id="SSF57180">
    <property type="entry name" value="Cellulose-binding domain"/>
    <property type="match status" value="1"/>
</dbReference>
<dbReference type="EMBL" id="JAVHJO010000007">
    <property type="protein sequence ID" value="KAK6538697.1"/>
    <property type="molecule type" value="Genomic_DNA"/>
</dbReference>
<proteinExistence type="inferred from homology"/>
<dbReference type="CDD" id="cd21175">
    <property type="entry name" value="LPMO_AA9"/>
    <property type="match status" value="1"/>
</dbReference>
<keyword evidence="11" id="KW-0119">Carbohydrate metabolism</keyword>
<comment type="subcellular location">
    <subcellularLocation>
        <location evidence="2">Secreted</location>
    </subcellularLocation>
</comment>
<evidence type="ECO:0000256" key="2">
    <source>
        <dbReference type="ARBA" id="ARBA00004613"/>
    </source>
</evidence>
<protein>
    <recommendedName>
        <fullName evidence="15">lytic cellulose monooxygenase (C4-dehydrogenating)</fullName>
        <ecNumber evidence="15">1.14.99.56</ecNumber>
    </recommendedName>
</protein>
<keyword evidence="9" id="KW-0503">Monooxygenase</keyword>
<comment type="caution">
    <text evidence="18">The sequence shown here is derived from an EMBL/GenBank/DDBJ whole genome shotgun (WGS) entry which is preliminary data.</text>
</comment>
<dbReference type="Pfam" id="PF00734">
    <property type="entry name" value="CBM_1"/>
    <property type="match status" value="1"/>
</dbReference>
<evidence type="ECO:0000313" key="18">
    <source>
        <dbReference type="EMBL" id="KAK6538697.1"/>
    </source>
</evidence>
<keyword evidence="19" id="KW-1185">Reference proteome</keyword>
<dbReference type="GO" id="GO:0046872">
    <property type="term" value="F:metal ion binding"/>
    <property type="evidence" value="ECO:0007669"/>
    <property type="project" value="UniProtKB-KW"/>
</dbReference>
<keyword evidence="6" id="KW-0136">Cellulose degradation</keyword>
<dbReference type="InterPro" id="IPR005103">
    <property type="entry name" value="AA9_LPMO"/>
</dbReference>